<keyword evidence="3" id="KW-1003">Cell membrane</keyword>
<keyword evidence="10" id="KW-1185">Reference proteome</keyword>
<keyword evidence="5 8" id="KW-1133">Transmembrane helix</keyword>
<dbReference type="AlphaFoldDB" id="A0A4Z0BNZ2"/>
<evidence type="ECO:0000256" key="8">
    <source>
        <dbReference type="SAM" id="Phobius"/>
    </source>
</evidence>
<evidence type="ECO:0000256" key="2">
    <source>
        <dbReference type="ARBA" id="ARBA00005811"/>
    </source>
</evidence>
<evidence type="ECO:0000256" key="3">
    <source>
        <dbReference type="ARBA" id="ARBA00022475"/>
    </source>
</evidence>
<keyword evidence="4 7" id="KW-0812">Transmembrane</keyword>
<evidence type="ECO:0000313" key="10">
    <source>
        <dbReference type="Proteomes" id="UP000298180"/>
    </source>
</evidence>
<proteinExistence type="inferred from homology"/>
<accession>A0A4Z0BNZ2</accession>
<evidence type="ECO:0000256" key="4">
    <source>
        <dbReference type="ARBA" id="ARBA00022692"/>
    </source>
</evidence>
<comment type="similarity">
    <text evidence="2 7">Belongs to the ExbD/TolR family.</text>
</comment>
<organism evidence="9 10">
    <name type="scientific">Ramlibacter henchirensis</name>
    <dbReference type="NCBI Taxonomy" id="204072"/>
    <lineage>
        <taxon>Bacteria</taxon>
        <taxon>Pseudomonadati</taxon>
        <taxon>Pseudomonadota</taxon>
        <taxon>Betaproteobacteria</taxon>
        <taxon>Burkholderiales</taxon>
        <taxon>Comamonadaceae</taxon>
        <taxon>Ramlibacter</taxon>
    </lineage>
</organism>
<feature type="transmembrane region" description="Helical" evidence="8">
    <location>
        <begin position="20"/>
        <end position="39"/>
    </location>
</feature>
<dbReference type="OrthoDB" id="9798629at2"/>
<comment type="caution">
    <text evidence="9">The sequence shown here is derived from an EMBL/GenBank/DDBJ whole genome shotgun (WGS) entry which is preliminary data.</text>
</comment>
<evidence type="ECO:0000313" key="9">
    <source>
        <dbReference type="EMBL" id="TFZ00482.1"/>
    </source>
</evidence>
<evidence type="ECO:0000256" key="1">
    <source>
        <dbReference type="ARBA" id="ARBA00004162"/>
    </source>
</evidence>
<evidence type="ECO:0000256" key="7">
    <source>
        <dbReference type="RuleBase" id="RU003879"/>
    </source>
</evidence>
<protein>
    <submittedName>
        <fullName evidence="9">Biopolymer transporter ExbD</fullName>
    </submittedName>
</protein>
<keyword evidence="7" id="KW-0653">Protein transport</keyword>
<evidence type="ECO:0000256" key="6">
    <source>
        <dbReference type="ARBA" id="ARBA00023136"/>
    </source>
</evidence>
<keyword evidence="6 8" id="KW-0472">Membrane</keyword>
<dbReference type="PANTHER" id="PTHR30558:SF7">
    <property type="entry name" value="TOL-PAL SYSTEM PROTEIN TOLR"/>
    <property type="match status" value="1"/>
</dbReference>
<name>A0A4Z0BNZ2_9BURK</name>
<dbReference type="Pfam" id="PF02472">
    <property type="entry name" value="ExbD"/>
    <property type="match status" value="1"/>
</dbReference>
<dbReference type="PANTHER" id="PTHR30558">
    <property type="entry name" value="EXBD MEMBRANE COMPONENT OF PMF-DRIVEN MACROMOLECULE IMPORT SYSTEM"/>
    <property type="match status" value="1"/>
</dbReference>
<comment type="subcellular location">
    <subcellularLocation>
        <location evidence="1">Cell membrane</location>
        <topology evidence="1">Single-pass membrane protein</topology>
    </subcellularLocation>
    <subcellularLocation>
        <location evidence="7">Cell membrane</location>
        <topology evidence="7">Single-pass type II membrane protein</topology>
    </subcellularLocation>
</comment>
<gene>
    <name evidence="9" type="ORF">EZ313_18660</name>
</gene>
<dbReference type="Proteomes" id="UP000298180">
    <property type="component" value="Unassembled WGS sequence"/>
</dbReference>
<dbReference type="GO" id="GO:0015031">
    <property type="term" value="P:protein transport"/>
    <property type="evidence" value="ECO:0007669"/>
    <property type="project" value="UniProtKB-KW"/>
</dbReference>
<dbReference type="Gene3D" id="3.30.420.270">
    <property type="match status" value="1"/>
</dbReference>
<dbReference type="GO" id="GO:0022857">
    <property type="term" value="F:transmembrane transporter activity"/>
    <property type="evidence" value="ECO:0007669"/>
    <property type="project" value="InterPro"/>
</dbReference>
<sequence>MAFGTQDETDEVMNEINMTPLVDVMLVLLIIFIITVPVMKHSVNIDLPRATNQPQDPKPQTIRLSVDATGAYWWNEGKVSDEELARLLRAEAARDPQPDLHIRGDKEVRYERVAQAMAAAQQAGLRKIGFITEPKAAQ</sequence>
<reference evidence="9 10" key="1">
    <citation type="submission" date="2019-03" db="EMBL/GenBank/DDBJ databases">
        <title>Ramlibacter henchirensis DSM 14656, whole genome shotgun sequence.</title>
        <authorList>
            <person name="Zhang X."/>
            <person name="Feng G."/>
            <person name="Zhu H."/>
        </authorList>
    </citation>
    <scope>NUCLEOTIDE SEQUENCE [LARGE SCALE GENOMIC DNA]</scope>
    <source>
        <strain evidence="9 10">DSM 14656</strain>
    </source>
</reference>
<evidence type="ECO:0000256" key="5">
    <source>
        <dbReference type="ARBA" id="ARBA00022989"/>
    </source>
</evidence>
<dbReference type="RefSeq" id="WP_135264823.1">
    <property type="nucleotide sequence ID" value="NZ_SMLM01000003.1"/>
</dbReference>
<keyword evidence="7" id="KW-0813">Transport</keyword>
<dbReference type="InterPro" id="IPR003400">
    <property type="entry name" value="ExbD"/>
</dbReference>
<dbReference type="GO" id="GO:0005886">
    <property type="term" value="C:plasma membrane"/>
    <property type="evidence" value="ECO:0007669"/>
    <property type="project" value="UniProtKB-SubCell"/>
</dbReference>
<dbReference type="EMBL" id="SMLM01000003">
    <property type="protein sequence ID" value="TFZ00482.1"/>
    <property type="molecule type" value="Genomic_DNA"/>
</dbReference>